<accession>A0A2U7U8B5</accession>
<proteinExistence type="predicted"/>
<dbReference type="EMBL" id="MG011689">
    <property type="protein sequence ID" value="AVK74635.1"/>
    <property type="molecule type" value="Genomic_DNA"/>
</dbReference>
<name>A0A2U7U8B5_9VIRU</name>
<evidence type="ECO:0000256" key="1">
    <source>
        <dbReference type="SAM" id="MobiDB-lite"/>
    </source>
</evidence>
<feature type="region of interest" description="Disordered" evidence="1">
    <location>
        <begin position="104"/>
        <end position="139"/>
    </location>
</feature>
<gene>
    <name evidence="2" type="ORF">pqer_cds_213</name>
</gene>
<feature type="compositionally biased region" description="Basic residues" evidence="1">
    <location>
        <begin position="111"/>
        <end position="132"/>
    </location>
</feature>
<sequence>MPFFVCTPMPPTRGKKVAPNGLAKKRGCARAHSQARLVSPRPAGKFAPWRCGNCRATRSWLVIGRHGATKQNKKAQGENQIRFGRHKQGDGERRLFVQAPTWTQNWPRVRQQNRWRATRRRSAQPHTHAHERKQKERQP</sequence>
<organism evidence="2">
    <name type="scientific">Pandoravirus quercus</name>
    <dbReference type="NCBI Taxonomy" id="2107709"/>
    <lineage>
        <taxon>Viruses</taxon>
        <taxon>Pandoravirus</taxon>
    </lineage>
</organism>
<dbReference type="Proteomes" id="UP000248852">
    <property type="component" value="Segment"/>
</dbReference>
<dbReference type="KEGG" id="vg:36843776"/>
<reference evidence="2" key="1">
    <citation type="journal article" date="2018" name="Nat. Commun.">
        <title>Diversity and evolution of the emerging Pandoraviridae family.</title>
        <authorList>
            <person name="Legendre M."/>
            <person name="Fabre E."/>
            <person name="Poirot O."/>
            <person name="Jeudy S."/>
            <person name="Lartigue A."/>
            <person name="Alempic J.M."/>
            <person name="Beucher L."/>
            <person name="Philippe N."/>
            <person name="Bertaux L."/>
            <person name="Christo-Foroux E."/>
            <person name="Labadie K."/>
            <person name="Coute Y."/>
            <person name="Abergel C."/>
            <person name="Claverie J.M."/>
        </authorList>
    </citation>
    <scope>NUCLEOTIDE SEQUENCE [LARGE SCALE GENOMIC DNA]</scope>
    <source>
        <strain evidence="2">Quercus</strain>
    </source>
</reference>
<dbReference type="GeneID" id="36843776"/>
<evidence type="ECO:0000313" key="2">
    <source>
        <dbReference type="EMBL" id="AVK74635.1"/>
    </source>
</evidence>
<protein>
    <submittedName>
        <fullName evidence="2">Uncharacterized protein</fullName>
    </submittedName>
</protein>
<dbReference type="RefSeq" id="YP_009482904.1">
    <property type="nucleotide sequence ID" value="NC_037667.1"/>
</dbReference>